<dbReference type="GO" id="GO:0016491">
    <property type="term" value="F:oxidoreductase activity"/>
    <property type="evidence" value="ECO:0007669"/>
    <property type="project" value="UniProtKB-KW"/>
</dbReference>
<dbReference type="EC" id="1.-.-.-" evidence="2"/>
<evidence type="ECO:0000259" key="1">
    <source>
        <dbReference type="Pfam" id="PF01266"/>
    </source>
</evidence>
<dbReference type="Proteomes" id="UP001597479">
    <property type="component" value="Unassembled WGS sequence"/>
</dbReference>
<gene>
    <name evidence="2" type="ORF">ACFS27_26660</name>
</gene>
<keyword evidence="3" id="KW-1185">Reference proteome</keyword>
<keyword evidence="2" id="KW-0560">Oxidoreductase</keyword>
<dbReference type="PANTHER" id="PTHR13847:SF281">
    <property type="entry name" value="FAD DEPENDENT OXIDOREDUCTASE DOMAIN-CONTAINING PROTEIN"/>
    <property type="match status" value="1"/>
</dbReference>
<feature type="domain" description="FAD dependent oxidoreductase" evidence="1">
    <location>
        <begin position="52"/>
        <end position="420"/>
    </location>
</feature>
<reference evidence="3" key="1">
    <citation type="journal article" date="2019" name="Int. J. Syst. Evol. Microbiol.">
        <title>The Global Catalogue of Microorganisms (GCM) 10K type strain sequencing project: providing services to taxonomists for standard genome sequencing and annotation.</title>
        <authorList>
            <consortium name="The Broad Institute Genomics Platform"/>
            <consortium name="The Broad Institute Genome Sequencing Center for Infectious Disease"/>
            <person name="Wu L."/>
            <person name="Ma J."/>
        </authorList>
    </citation>
    <scope>NUCLEOTIDE SEQUENCE [LARGE SCALE GENOMIC DNA]</scope>
    <source>
        <strain evidence="3">CCM 7044</strain>
    </source>
</reference>
<evidence type="ECO:0000313" key="3">
    <source>
        <dbReference type="Proteomes" id="UP001597479"/>
    </source>
</evidence>
<comment type="caution">
    <text evidence="2">The sequence shown here is derived from an EMBL/GenBank/DDBJ whole genome shotgun (WGS) entry which is preliminary data.</text>
</comment>
<dbReference type="SUPFAM" id="SSF51905">
    <property type="entry name" value="FAD/NAD(P)-binding domain"/>
    <property type="match status" value="1"/>
</dbReference>
<dbReference type="Gene3D" id="3.50.50.60">
    <property type="entry name" value="FAD/NAD(P)-binding domain"/>
    <property type="match status" value="1"/>
</dbReference>
<accession>A0ABW5W3K3</accession>
<dbReference type="InterPro" id="IPR036188">
    <property type="entry name" value="FAD/NAD-bd_sf"/>
</dbReference>
<name>A0ABW5W3K3_9MICO</name>
<dbReference type="Gene3D" id="3.30.9.10">
    <property type="entry name" value="D-Amino Acid Oxidase, subunit A, domain 2"/>
    <property type="match status" value="1"/>
</dbReference>
<sequence length="489" mass="52234">MTRLQQTVFERNVPARAVVDHALGEAGRSVLWLEDLAERVDRPALSASTRADIAVVGGGYTGLWSALRAKQRHPGARVVLVESRSVGWAASGRNGGFCGTSLTHRAGHGRGRPPDDPEALVRLGQENLGAIASAVSDLGLGCQWERTGVIDLATEPHQIDWLQDAAAQAARTGAPHTFLDRAKLRAEIASPTYEAGLVRPDDAALVHPARLATELARVASELGVEIFQRTRVTGLTRAGRGATDAVVLRTTSPAGEATLLADRVLLGTSAFPSLLRRYRRHTVPVRDYVIATEPLSADLLGAIGWRGRQGLADLANRSHYYRLTADHRIVFGGHYGASGGHGTRAHEEPQAYRRLAEHLLTTFPQLEGARLTHRWSGVVDLSMRSGAFFGQAAGGRVQHAAGLAGHGVAGSHFAAQVMLDRLDVLDGAPATDRTALAMVRRTPVPFPPEPVAALGVRATHRALDRADRQSGRRSGLLRSLDALGLGLDT</sequence>
<dbReference type="Pfam" id="PF01266">
    <property type="entry name" value="DAO"/>
    <property type="match status" value="1"/>
</dbReference>
<dbReference type="InterPro" id="IPR006076">
    <property type="entry name" value="FAD-dep_OxRdtase"/>
</dbReference>
<dbReference type="EMBL" id="JBHUOG010000002">
    <property type="protein sequence ID" value="MFD2797168.1"/>
    <property type="molecule type" value="Genomic_DNA"/>
</dbReference>
<dbReference type="RefSeq" id="WP_377189998.1">
    <property type="nucleotide sequence ID" value="NZ_JBHUOG010000002.1"/>
</dbReference>
<protein>
    <submittedName>
        <fullName evidence="2">NAD(P)/FAD-dependent oxidoreductase</fullName>
        <ecNumber evidence="2">1.-.-.-</ecNumber>
    </submittedName>
</protein>
<organism evidence="2 3">
    <name type="scientific">Promicromonospora vindobonensis</name>
    <dbReference type="NCBI Taxonomy" id="195748"/>
    <lineage>
        <taxon>Bacteria</taxon>
        <taxon>Bacillati</taxon>
        <taxon>Actinomycetota</taxon>
        <taxon>Actinomycetes</taxon>
        <taxon>Micrococcales</taxon>
        <taxon>Promicromonosporaceae</taxon>
        <taxon>Promicromonospora</taxon>
    </lineage>
</organism>
<evidence type="ECO:0000313" key="2">
    <source>
        <dbReference type="EMBL" id="MFD2797168.1"/>
    </source>
</evidence>
<dbReference type="PANTHER" id="PTHR13847">
    <property type="entry name" value="SARCOSINE DEHYDROGENASE-RELATED"/>
    <property type="match status" value="1"/>
</dbReference>
<proteinExistence type="predicted"/>